<feature type="transmembrane region" description="Helical" evidence="2">
    <location>
        <begin position="192"/>
        <end position="210"/>
    </location>
</feature>
<dbReference type="InterPro" id="IPR021514">
    <property type="entry name" value="DUF3176"/>
</dbReference>
<organism evidence="3 4">
    <name type="scientific">Fusarium albosuccineum</name>
    <dbReference type="NCBI Taxonomy" id="1237068"/>
    <lineage>
        <taxon>Eukaryota</taxon>
        <taxon>Fungi</taxon>
        <taxon>Dikarya</taxon>
        <taxon>Ascomycota</taxon>
        <taxon>Pezizomycotina</taxon>
        <taxon>Sordariomycetes</taxon>
        <taxon>Hypocreomycetidae</taxon>
        <taxon>Hypocreales</taxon>
        <taxon>Nectriaceae</taxon>
        <taxon>Fusarium</taxon>
        <taxon>Fusarium decemcellulare species complex</taxon>
    </lineage>
</organism>
<evidence type="ECO:0000313" key="4">
    <source>
        <dbReference type="Proteomes" id="UP000554235"/>
    </source>
</evidence>
<keyword evidence="4" id="KW-1185">Reference proteome</keyword>
<keyword evidence="2" id="KW-1133">Transmembrane helix</keyword>
<proteinExistence type="predicted"/>
<feature type="region of interest" description="Disordered" evidence="1">
    <location>
        <begin position="20"/>
        <end position="45"/>
    </location>
</feature>
<evidence type="ECO:0000256" key="1">
    <source>
        <dbReference type="SAM" id="MobiDB-lite"/>
    </source>
</evidence>
<dbReference type="PANTHER" id="PTHR35394:SF5">
    <property type="entry name" value="DUF3176 DOMAIN-CONTAINING PROTEIN"/>
    <property type="match status" value="1"/>
</dbReference>
<reference evidence="3 4" key="1">
    <citation type="submission" date="2020-01" db="EMBL/GenBank/DDBJ databases">
        <title>Identification and distribution of gene clusters putatively required for synthesis of sphingolipid metabolism inhibitors in phylogenetically diverse species of the filamentous fungus Fusarium.</title>
        <authorList>
            <person name="Kim H.-S."/>
            <person name="Busman M."/>
            <person name="Brown D.W."/>
            <person name="Divon H."/>
            <person name="Uhlig S."/>
            <person name="Proctor R.H."/>
        </authorList>
    </citation>
    <scope>NUCLEOTIDE SEQUENCE [LARGE SCALE GENOMIC DNA]</scope>
    <source>
        <strain evidence="3 4">NRRL 20459</strain>
    </source>
</reference>
<feature type="transmembrane region" description="Helical" evidence="2">
    <location>
        <begin position="82"/>
        <end position="105"/>
    </location>
</feature>
<dbReference type="AlphaFoldDB" id="A0A8H4LDC3"/>
<comment type="caution">
    <text evidence="3">The sequence shown here is derived from an EMBL/GenBank/DDBJ whole genome shotgun (WGS) entry which is preliminary data.</text>
</comment>
<name>A0A8H4LDC3_9HYPO</name>
<feature type="compositionally biased region" description="Low complexity" evidence="1">
    <location>
        <begin position="56"/>
        <end position="65"/>
    </location>
</feature>
<dbReference type="EMBL" id="JAADYS010000911">
    <property type="protein sequence ID" value="KAF4466235.1"/>
    <property type="molecule type" value="Genomic_DNA"/>
</dbReference>
<accession>A0A8H4LDC3</accession>
<keyword evidence="2" id="KW-0472">Membrane</keyword>
<gene>
    <name evidence="3" type="ORF">FALBO_6904</name>
</gene>
<dbReference type="Proteomes" id="UP000554235">
    <property type="component" value="Unassembled WGS sequence"/>
</dbReference>
<protein>
    <submittedName>
        <fullName evidence="3">Uncharacterized protein</fullName>
    </submittedName>
</protein>
<keyword evidence="2" id="KW-0812">Transmembrane</keyword>
<evidence type="ECO:0000256" key="2">
    <source>
        <dbReference type="SAM" id="Phobius"/>
    </source>
</evidence>
<sequence length="674" mass="73999">MAHSQESSQFLLQPLAKPPALERCHDTDGNHNGATEAADMCDSPTPTGLRIRNIASSSKNSAKNATHSPLSQRQKGRSNIPLTWSLELALLLLAAGLLATLFAILYTHDHHEMPNWDNSNNGITLNALVALLATIYRAALGYVALQVMAQLKWNWVTAQFRPMRDVQRFDDASRGAWGSIQLLPVVALRQPLALATITIVVASLAMGPITQQTIQTYYCSKVVAAQTAAISVANRIDNTVYYIERPSHSVLQVGLQSAMQDAVVNPSNDSNVATLFYCPSSNCTFTAYADHPRQPAEKRVSHASLGMCSRCEDVYDLVQKSATSTELNLTLQLTDSSQKTITADQLQVSPGLHSTYLNSSVTRDLIFARDVVPRGFTNAARWSAANFTILALSQGHCDTLPDGNVSCPLSSNVSYKESIMAWEQPTDYAAAACIMYPCIKHYQGSVRNGALSESLSKQRRFVHKYPRQTVQAHLENWDREDTNSPAAYVNITAPRECVMSLDPYFYKAFQYELQKSFNTYCTPLGHQTSITSCLSSSGGFSISMAALLRPRSTSVDTIRENIDSMALRVTAEMRLAGWGPYAEASTTVEGQALENRTCVRVAWGWFALPAGLLFLCTIVLGLIVVRDWKAADYAVVWKSSVLPLLLREHVPALEKLSLKEVDIAAAGLEVKLQK</sequence>
<dbReference type="Pfam" id="PF11374">
    <property type="entry name" value="DUF3176"/>
    <property type="match status" value="1"/>
</dbReference>
<dbReference type="OrthoDB" id="5242705at2759"/>
<feature type="compositionally biased region" description="Basic and acidic residues" evidence="1">
    <location>
        <begin position="20"/>
        <end position="29"/>
    </location>
</feature>
<feature type="transmembrane region" description="Helical" evidence="2">
    <location>
        <begin position="125"/>
        <end position="145"/>
    </location>
</feature>
<feature type="transmembrane region" description="Helical" evidence="2">
    <location>
        <begin position="603"/>
        <end position="625"/>
    </location>
</feature>
<feature type="region of interest" description="Disordered" evidence="1">
    <location>
        <begin position="56"/>
        <end position="75"/>
    </location>
</feature>
<dbReference type="PANTHER" id="PTHR35394">
    <property type="entry name" value="DUF3176 DOMAIN-CONTAINING PROTEIN"/>
    <property type="match status" value="1"/>
</dbReference>
<evidence type="ECO:0000313" key="3">
    <source>
        <dbReference type="EMBL" id="KAF4466235.1"/>
    </source>
</evidence>